<dbReference type="Proteomes" id="UP000197619">
    <property type="component" value="Unassembled WGS sequence"/>
</dbReference>
<reference evidence="2 3" key="1">
    <citation type="submission" date="2017-05" db="EMBL/GenBank/DDBJ databases">
        <title>Genome of assembly of the Bengalese finch, Lonchura striata domestica.</title>
        <authorList>
            <person name="Colquitt B.M."/>
            <person name="Brainard M.S."/>
        </authorList>
    </citation>
    <scope>NUCLEOTIDE SEQUENCE [LARGE SCALE GENOMIC DNA]</scope>
    <source>
        <strain evidence="2">White83orange57</strain>
    </source>
</reference>
<feature type="compositionally biased region" description="Gly residues" evidence="1">
    <location>
        <begin position="86"/>
        <end position="95"/>
    </location>
</feature>
<protein>
    <submittedName>
        <fullName evidence="2">Uncharacterized protein</fullName>
    </submittedName>
</protein>
<feature type="region of interest" description="Disordered" evidence="1">
    <location>
        <begin position="23"/>
        <end position="95"/>
    </location>
</feature>
<evidence type="ECO:0000313" key="3">
    <source>
        <dbReference type="Proteomes" id="UP000197619"/>
    </source>
</evidence>
<proteinExistence type="predicted"/>
<name>A0A218UKA7_9PASE</name>
<accession>A0A218UKA7</accession>
<gene>
    <name evidence="2" type="ORF">RLOC_00004435</name>
</gene>
<organism evidence="2 3">
    <name type="scientific">Lonchura striata</name>
    <name type="common">white-rumped munia</name>
    <dbReference type="NCBI Taxonomy" id="40157"/>
    <lineage>
        <taxon>Eukaryota</taxon>
        <taxon>Metazoa</taxon>
        <taxon>Chordata</taxon>
        <taxon>Craniata</taxon>
        <taxon>Vertebrata</taxon>
        <taxon>Euteleostomi</taxon>
        <taxon>Archelosauria</taxon>
        <taxon>Archosauria</taxon>
        <taxon>Dinosauria</taxon>
        <taxon>Saurischia</taxon>
        <taxon>Theropoda</taxon>
        <taxon>Coelurosauria</taxon>
        <taxon>Aves</taxon>
        <taxon>Neognathae</taxon>
        <taxon>Neoaves</taxon>
        <taxon>Telluraves</taxon>
        <taxon>Australaves</taxon>
        <taxon>Passeriformes</taxon>
        <taxon>Passeroidea</taxon>
        <taxon>Estrildidae</taxon>
        <taxon>Estrildinae</taxon>
        <taxon>Lonchura</taxon>
    </lineage>
</organism>
<keyword evidence="3" id="KW-1185">Reference proteome</keyword>
<evidence type="ECO:0000256" key="1">
    <source>
        <dbReference type="SAM" id="MobiDB-lite"/>
    </source>
</evidence>
<sequence>MGASQSIDIPGGGTEGYHVLRVRAAPPGGRPGHWARRRPGGAGPVPPWGRAGAARGGPGAAGPPGLRRGSGERRGAPGRAAALGPGESGGGIGAG</sequence>
<evidence type="ECO:0000313" key="2">
    <source>
        <dbReference type="EMBL" id="OWK54219.1"/>
    </source>
</evidence>
<dbReference type="AlphaFoldDB" id="A0A218UKA7"/>
<comment type="caution">
    <text evidence="2">The sequence shown here is derived from an EMBL/GenBank/DDBJ whole genome shotgun (WGS) entry which is preliminary data.</text>
</comment>
<dbReference type="EMBL" id="MUZQ01000246">
    <property type="protein sequence ID" value="OWK54219.1"/>
    <property type="molecule type" value="Genomic_DNA"/>
</dbReference>